<evidence type="ECO:0000313" key="2">
    <source>
        <dbReference type="EMBL" id="RIB30414.1"/>
    </source>
</evidence>
<protein>
    <submittedName>
        <fullName evidence="2">Uncharacterized protein</fullName>
    </submittedName>
</protein>
<feature type="transmembrane region" description="Helical" evidence="1">
    <location>
        <begin position="6"/>
        <end position="28"/>
    </location>
</feature>
<name>A0A397W6V0_9GLOM</name>
<proteinExistence type="predicted"/>
<reference evidence="2 3" key="1">
    <citation type="submission" date="2018-06" db="EMBL/GenBank/DDBJ databases">
        <title>Comparative genomics reveals the genomic features of Rhizophagus irregularis, R. cerebriforme, R. diaphanum and Gigaspora rosea, and their symbiotic lifestyle signature.</title>
        <authorList>
            <person name="Morin E."/>
            <person name="San Clemente H."/>
            <person name="Chen E.C.H."/>
            <person name="De La Providencia I."/>
            <person name="Hainaut M."/>
            <person name="Kuo A."/>
            <person name="Kohler A."/>
            <person name="Murat C."/>
            <person name="Tang N."/>
            <person name="Roy S."/>
            <person name="Loubradou J."/>
            <person name="Henrissat B."/>
            <person name="Grigoriev I.V."/>
            <person name="Corradi N."/>
            <person name="Roux C."/>
            <person name="Martin F.M."/>
        </authorList>
    </citation>
    <scope>NUCLEOTIDE SEQUENCE [LARGE SCALE GENOMIC DNA]</scope>
    <source>
        <strain evidence="2 3">DAOM 194757</strain>
    </source>
</reference>
<dbReference type="AlphaFoldDB" id="A0A397W6V0"/>
<organism evidence="2 3">
    <name type="scientific">Gigaspora rosea</name>
    <dbReference type="NCBI Taxonomy" id="44941"/>
    <lineage>
        <taxon>Eukaryota</taxon>
        <taxon>Fungi</taxon>
        <taxon>Fungi incertae sedis</taxon>
        <taxon>Mucoromycota</taxon>
        <taxon>Glomeromycotina</taxon>
        <taxon>Glomeromycetes</taxon>
        <taxon>Diversisporales</taxon>
        <taxon>Gigasporaceae</taxon>
        <taxon>Gigaspora</taxon>
    </lineage>
</organism>
<evidence type="ECO:0000256" key="1">
    <source>
        <dbReference type="SAM" id="Phobius"/>
    </source>
</evidence>
<keyword evidence="1" id="KW-1133">Transmembrane helix</keyword>
<keyword evidence="1" id="KW-0472">Membrane</keyword>
<sequence length="130" mass="15556">MKHRGLVIILIILIATDYEYLTILKDLLMFTKLNDYKPFNIFNVLENFLDVVIMWGAFFDIFFRNIPQIIIQVSKIFGFILFRRQSLHRHNILPTNTHRQFILPTVCFTEGHFTDKFFFKKHPNFSPNST</sequence>
<keyword evidence="3" id="KW-1185">Reference proteome</keyword>
<keyword evidence="1" id="KW-0812">Transmembrane</keyword>
<accession>A0A397W6V0</accession>
<dbReference type="Proteomes" id="UP000266673">
    <property type="component" value="Unassembled WGS sequence"/>
</dbReference>
<feature type="transmembrane region" description="Helical" evidence="1">
    <location>
        <begin position="40"/>
        <end position="59"/>
    </location>
</feature>
<comment type="caution">
    <text evidence="2">The sequence shown here is derived from an EMBL/GenBank/DDBJ whole genome shotgun (WGS) entry which is preliminary data.</text>
</comment>
<gene>
    <name evidence="2" type="ORF">C2G38_221137</name>
</gene>
<evidence type="ECO:0000313" key="3">
    <source>
        <dbReference type="Proteomes" id="UP000266673"/>
    </source>
</evidence>
<dbReference type="EMBL" id="QKWP01000013">
    <property type="protein sequence ID" value="RIB30414.1"/>
    <property type="molecule type" value="Genomic_DNA"/>
</dbReference>